<reference evidence="13" key="2">
    <citation type="submission" date="2025-08" db="UniProtKB">
        <authorList>
            <consortium name="Ensembl"/>
        </authorList>
    </citation>
    <scope>IDENTIFICATION</scope>
</reference>
<feature type="transmembrane region" description="Helical" evidence="12">
    <location>
        <begin position="143"/>
        <end position="166"/>
    </location>
</feature>
<comment type="similarity">
    <text evidence="2">Belongs to the SLC43A transporter (TC 2.A.1.44) family.</text>
</comment>
<evidence type="ECO:0000256" key="2">
    <source>
        <dbReference type="ARBA" id="ARBA00006595"/>
    </source>
</evidence>
<feature type="transmembrane region" description="Helical" evidence="12">
    <location>
        <begin position="374"/>
        <end position="398"/>
    </location>
</feature>
<evidence type="ECO:0008006" key="15">
    <source>
        <dbReference type="Google" id="ProtNLM"/>
    </source>
</evidence>
<dbReference type="PANTHER" id="PTHR20766:SF3">
    <property type="entry name" value="LARGE NEUTRAL AMINO ACIDS TRANSPORTER SMALL SUBUNIT 4-LIKE ISOFORM X1"/>
    <property type="match status" value="1"/>
</dbReference>
<comment type="catalytic activity">
    <reaction evidence="11">
        <text>L-leucine(in) = L-leucine(out)</text>
        <dbReference type="Rhea" id="RHEA:73011"/>
        <dbReference type="ChEBI" id="CHEBI:57427"/>
    </reaction>
</comment>
<dbReference type="AlphaFoldDB" id="H2Y1F0"/>
<feature type="transmembrane region" description="Helical" evidence="12">
    <location>
        <begin position="305"/>
        <end position="326"/>
    </location>
</feature>
<protein>
    <recommendedName>
        <fullName evidence="15">Major facilitator superfamily (MFS) profile domain-containing protein</fullName>
    </recommendedName>
</protein>
<feature type="transmembrane region" description="Helical" evidence="12">
    <location>
        <begin position="265"/>
        <end position="285"/>
    </location>
</feature>
<dbReference type="SUPFAM" id="SSF103473">
    <property type="entry name" value="MFS general substrate transporter"/>
    <property type="match status" value="1"/>
</dbReference>
<dbReference type="Ensembl" id="ENSCINT00000031628.1">
    <property type="protein sequence ID" value="ENSCINP00000035734.1"/>
    <property type="gene ID" value="ENSCING00000021614.1"/>
</dbReference>
<comment type="catalytic activity">
    <reaction evidence="10">
        <text>L-isoleucine(in) = L-isoleucine(out)</text>
        <dbReference type="Rhea" id="RHEA:70943"/>
        <dbReference type="ChEBI" id="CHEBI:58045"/>
    </reaction>
</comment>
<feature type="transmembrane region" description="Helical" evidence="12">
    <location>
        <begin position="405"/>
        <end position="427"/>
    </location>
</feature>
<keyword evidence="6 12" id="KW-0472">Membrane</keyword>
<comment type="catalytic activity">
    <reaction evidence="8">
        <text>L-phenylalanine(in) = L-phenylalanine(out)</text>
        <dbReference type="Rhea" id="RHEA:27950"/>
        <dbReference type="ChEBI" id="CHEBI:58095"/>
    </reaction>
</comment>
<evidence type="ECO:0000256" key="9">
    <source>
        <dbReference type="ARBA" id="ARBA00036530"/>
    </source>
</evidence>
<evidence type="ECO:0000313" key="14">
    <source>
        <dbReference type="Proteomes" id="UP000008144"/>
    </source>
</evidence>
<dbReference type="OMA" id="IFPMKIF"/>
<organism evidence="13 14">
    <name type="scientific">Ciona intestinalis</name>
    <name type="common">Transparent sea squirt</name>
    <name type="synonym">Ascidia intestinalis</name>
    <dbReference type="NCBI Taxonomy" id="7719"/>
    <lineage>
        <taxon>Eukaryota</taxon>
        <taxon>Metazoa</taxon>
        <taxon>Chordata</taxon>
        <taxon>Tunicata</taxon>
        <taxon>Ascidiacea</taxon>
        <taxon>Phlebobranchia</taxon>
        <taxon>Cionidae</taxon>
        <taxon>Ciona</taxon>
    </lineage>
</organism>
<dbReference type="Pfam" id="PF07690">
    <property type="entry name" value="MFS_1"/>
    <property type="match status" value="1"/>
</dbReference>
<dbReference type="InParanoid" id="H2Y1F0"/>
<dbReference type="InterPro" id="IPR011701">
    <property type="entry name" value="MFS"/>
</dbReference>
<comment type="catalytic activity">
    <reaction evidence="9">
        <text>L-methionine(in) = L-methionine(out)</text>
        <dbReference type="Rhea" id="RHEA:70939"/>
        <dbReference type="ChEBI" id="CHEBI:57844"/>
    </reaction>
</comment>
<feature type="transmembrane region" description="Helical" evidence="12">
    <location>
        <begin position="439"/>
        <end position="456"/>
    </location>
</feature>
<dbReference type="GO" id="GO:0015175">
    <property type="term" value="F:neutral L-amino acid transmembrane transporter activity"/>
    <property type="evidence" value="ECO:0000318"/>
    <property type="project" value="GO_Central"/>
</dbReference>
<evidence type="ECO:0000256" key="10">
    <source>
        <dbReference type="ARBA" id="ARBA00036777"/>
    </source>
</evidence>
<dbReference type="Gene3D" id="1.20.1250.20">
    <property type="entry name" value="MFS general substrate transporter like domains"/>
    <property type="match status" value="1"/>
</dbReference>
<keyword evidence="7" id="KW-0325">Glycoprotein</keyword>
<evidence type="ECO:0000256" key="6">
    <source>
        <dbReference type="ARBA" id="ARBA00023136"/>
    </source>
</evidence>
<feature type="transmembrane region" description="Helical" evidence="12">
    <location>
        <begin position="112"/>
        <end position="131"/>
    </location>
</feature>
<keyword evidence="14" id="KW-1185">Reference proteome</keyword>
<reference evidence="14" key="1">
    <citation type="journal article" date="2002" name="Science">
        <title>The draft genome of Ciona intestinalis: insights into chordate and vertebrate origins.</title>
        <authorList>
            <person name="Dehal P."/>
            <person name="Satou Y."/>
            <person name="Campbell R.K."/>
            <person name="Chapman J."/>
            <person name="Degnan B."/>
            <person name="De Tomaso A."/>
            <person name="Davidson B."/>
            <person name="Di Gregorio A."/>
            <person name="Gelpke M."/>
            <person name="Goodstein D.M."/>
            <person name="Harafuji N."/>
            <person name="Hastings K.E."/>
            <person name="Ho I."/>
            <person name="Hotta K."/>
            <person name="Huang W."/>
            <person name="Kawashima T."/>
            <person name="Lemaire P."/>
            <person name="Martinez D."/>
            <person name="Meinertzhagen I.A."/>
            <person name="Necula S."/>
            <person name="Nonaka M."/>
            <person name="Putnam N."/>
            <person name="Rash S."/>
            <person name="Saiga H."/>
            <person name="Satake M."/>
            <person name="Terry A."/>
            <person name="Yamada L."/>
            <person name="Wang H.G."/>
            <person name="Awazu S."/>
            <person name="Azumi K."/>
            <person name="Boore J."/>
            <person name="Branno M."/>
            <person name="Chin-Bow S."/>
            <person name="DeSantis R."/>
            <person name="Doyle S."/>
            <person name="Francino P."/>
            <person name="Keys D.N."/>
            <person name="Haga S."/>
            <person name="Hayashi H."/>
            <person name="Hino K."/>
            <person name="Imai K.S."/>
            <person name="Inaba K."/>
            <person name="Kano S."/>
            <person name="Kobayashi K."/>
            <person name="Kobayashi M."/>
            <person name="Lee B.I."/>
            <person name="Makabe K.W."/>
            <person name="Manohar C."/>
            <person name="Matassi G."/>
            <person name="Medina M."/>
            <person name="Mochizuki Y."/>
            <person name="Mount S."/>
            <person name="Morishita T."/>
            <person name="Miura S."/>
            <person name="Nakayama A."/>
            <person name="Nishizaka S."/>
            <person name="Nomoto H."/>
            <person name="Ohta F."/>
            <person name="Oishi K."/>
            <person name="Rigoutsos I."/>
            <person name="Sano M."/>
            <person name="Sasaki A."/>
            <person name="Sasakura Y."/>
            <person name="Shoguchi E."/>
            <person name="Shin-i T."/>
            <person name="Spagnuolo A."/>
            <person name="Stainier D."/>
            <person name="Suzuki M.M."/>
            <person name="Tassy O."/>
            <person name="Takatori N."/>
            <person name="Tokuoka M."/>
            <person name="Yagi K."/>
            <person name="Yoshizaki F."/>
            <person name="Wada S."/>
            <person name="Zhang C."/>
            <person name="Hyatt P.D."/>
            <person name="Larimer F."/>
            <person name="Detter C."/>
            <person name="Doggett N."/>
            <person name="Glavina T."/>
            <person name="Hawkins T."/>
            <person name="Richardson P."/>
            <person name="Lucas S."/>
            <person name="Kohara Y."/>
            <person name="Levine M."/>
            <person name="Satoh N."/>
            <person name="Rokhsar D.S."/>
        </authorList>
    </citation>
    <scope>NUCLEOTIDE SEQUENCE [LARGE SCALE GENOMIC DNA]</scope>
</reference>
<keyword evidence="5 12" id="KW-1133">Transmembrane helix</keyword>
<dbReference type="PANTHER" id="PTHR20766">
    <property type="entry name" value="LARGE NEUTRAL AMINO ACIDS TRANSPORTER SMALL SUBUNIT 4-LIKE ISOFORM X1"/>
    <property type="match status" value="1"/>
</dbReference>
<feature type="transmembrane region" description="Helical" evidence="12">
    <location>
        <begin position="88"/>
        <end position="106"/>
    </location>
</feature>
<dbReference type="HOGENOM" id="CLU_035676_1_1_1"/>
<proteinExistence type="inferred from homology"/>
<dbReference type="InterPro" id="IPR036259">
    <property type="entry name" value="MFS_trans_sf"/>
</dbReference>
<sequence length="470" mass="52509">NMLFHHIATIVSCCFECLLFGGVIFGWPSLEYVLRKEKYFANYCTRISTVNECSKSKEMFNLVFTVSVSTGQVSLVFGGYLLDKFGTWVHRGITSVAFVIGALLLALSSPEYAIMLFPSMILIAVGGLNLLSSNIQAGNLSNSYRVTVITLMNGSFDSGMLAFFLFKLSYDSGIDFKSITVAYVVFSLYLCISTFTLMPRKWFPSVNSSSPVPRYGIYEVRQLFCRKNVVINESSQDEDETRVRDTTGVDENSQKISTLNCIKSPLFWTGLLFICFINLRINFFLGSFSSWIASFEDHSSLNTLTNIFGTLPLVGIVVAPINGAMTDITIKLCKKCGYNDSQSKWKGLFTSTFSTSVFAVCFSIAVSLRNTYSSFVFFFITRSFLYASNATFISLAFPAYHFGKLFGIINFAFGMFGLLQFALFTFGLNIDPGFRVTNYTWIAAAVITLVHSFAIFQKSRSHPHSPTRIL</sequence>
<feature type="transmembrane region" description="Helical" evidence="12">
    <location>
        <begin position="178"/>
        <end position="198"/>
    </location>
</feature>
<dbReference type="GO" id="GO:0005886">
    <property type="term" value="C:plasma membrane"/>
    <property type="evidence" value="ECO:0007669"/>
    <property type="project" value="UniProtKB-SubCell"/>
</dbReference>
<evidence type="ECO:0000256" key="5">
    <source>
        <dbReference type="ARBA" id="ARBA00022989"/>
    </source>
</evidence>
<feature type="transmembrane region" description="Helical" evidence="12">
    <location>
        <begin position="347"/>
        <end position="368"/>
    </location>
</feature>
<dbReference type="GeneTree" id="ENSGT00940000166977"/>
<keyword evidence="3" id="KW-1003">Cell membrane</keyword>
<evidence type="ECO:0000256" key="12">
    <source>
        <dbReference type="SAM" id="Phobius"/>
    </source>
</evidence>
<feature type="transmembrane region" description="Helical" evidence="12">
    <location>
        <begin position="7"/>
        <end position="27"/>
    </location>
</feature>
<comment type="subcellular location">
    <subcellularLocation>
        <location evidence="1">Cell membrane</location>
        <topology evidence="1">Multi-pass membrane protein</topology>
    </subcellularLocation>
</comment>
<evidence type="ECO:0000256" key="4">
    <source>
        <dbReference type="ARBA" id="ARBA00022692"/>
    </source>
</evidence>
<evidence type="ECO:0000256" key="11">
    <source>
        <dbReference type="ARBA" id="ARBA00036887"/>
    </source>
</evidence>
<dbReference type="Proteomes" id="UP000008144">
    <property type="component" value="Unassembled WGS sequence"/>
</dbReference>
<evidence type="ECO:0000256" key="8">
    <source>
        <dbReference type="ARBA" id="ARBA00036466"/>
    </source>
</evidence>
<accession>H2Y1F0</accession>
<dbReference type="GO" id="GO:0015804">
    <property type="term" value="P:neutral amino acid transport"/>
    <property type="evidence" value="ECO:0000318"/>
    <property type="project" value="GO_Central"/>
</dbReference>
<evidence type="ECO:0000256" key="1">
    <source>
        <dbReference type="ARBA" id="ARBA00004651"/>
    </source>
</evidence>
<dbReference type="GO" id="GO:0015179">
    <property type="term" value="F:L-amino acid transmembrane transporter activity"/>
    <property type="evidence" value="ECO:0000318"/>
    <property type="project" value="GO_Central"/>
</dbReference>
<keyword evidence="4 12" id="KW-0812">Transmembrane</keyword>
<name>H2Y1F0_CIOIN</name>
<reference evidence="13" key="3">
    <citation type="submission" date="2025-09" db="UniProtKB">
        <authorList>
            <consortium name="Ensembl"/>
        </authorList>
    </citation>
    <scope>IDENTIFICATION</scope>
</reference>
<evidence type="ECO:0000256" key="7">
    <source>
        <dbReference type="ARBA" id="ARBA00023180"/>
    </source>
</evidence>
<feature type="transmembrane region" description="Helical" evidence="12">
    <location>
        <begin position="59"/>
        <end position="81"/>
    </location>
</feature>
<evidence type="ECO:0000313" key="13">
    <source>
        <dbReference type="Ensembl" id="ENSCINP00000035734.1"/>
    </source>
</evidence>
<evidence type="ECO:0000256" key="3">
    <source>
        <dbReference type="ARBA" id="ARBA00022475"/>
    </source>
</evidence>